<accession>A0A2N0Z347</accession>
<evidence type="ECO:0000313" key="2">
    <source>
        <dbReference type="Proteomes" id="UP000233375"/>
    </source>
</evidence>
<dbReference type="EMBL" id="PISE01000017">
    <property type="protein sequence ID" value="PKG23932.1"/>
    <property type="molecule type" value="Genomic_DNA"/>
</dbReference>
<evidence type="ECO:0000313" key="1">
    <source>
        <dbReference type="EMBL" id="PKG23932.1"/>
    </source>
</evidence>
<protein>
    <submittedName>
        <fullName evidence="1">Uncharacterized protein</fullName>
    </submittedName>
</protein>
<gene>
    <name evidence="1" type="ORF">CWS01_09170</name>
</gene>
<dbReference type="RefSeq" id="WP_101176896.1">
    <property type="nucleotide sequence ID" value="NZ_PISE01000017.1"/>
</dbReference>
<proteinExistence type="predicted"/>
<dbReference type="AlphaFoldDB" id="A0A2N0Z347"/>
<dbReference type="Proteomes" id="UP000233375">
    <property type="component" value="Unassembled WGS sequence"/>
</dbReference>
<organism evidence="1 2">
    <name type="scientific">Niallia nealsonii</name>
    <dbReference type="NCBI Taxonomy" id="115979"/>
    <lineage>
        <taxon>Bacteria</taxon>
        <taxon>Bacillati</taxon>
        <taxon>Bacillota</taxon>
        <taxon>Bacilli</taxon>
        <taxon>Bacillales</taxon>
        <taxon>Bacillaceae</taxon>
        <taxon>Niallia</taxon>
    </lineage>
</organism>
<sequence>MLYSQCSCCGDTFTLAASDDYLFCSKICEKAHDLFREEGEKNTACCLPNYQTMSLYDLHKSCAKGSNKAQTEWKRRWETHYPNLIDRKKTEHTEARPNIELNIPSL</sequence>
<reference evidence="1 2" key="1">
    <citation type="journal article" date="2003" name="Int. J. Syst. Evol. Microbiol.">
        <title>Bacillus nealsonii sp. nov., isolated from a spacecraft-assembly facility, whose spores are gamma-radiation resistant.</title>
        <authorList>
            <person name="Venkateswaran K."/>
            <person name="Kempf M."/>
            <person name="Chen F."/>
            <person name="Satomi M."/>
            <person name="Nicholson W."/>
            <person name="Kern R."/>
        </authorList>
    </citation>
    <scope>NUCLEOTIDE SEQUENCE [LARGE SCALE GENOMIC DNA]</scope>
    <source>
        <strain evidence="1 2">FO-92</strain>
    </source>
</reference>
<keyword evidence="2" id="KW-1185">Reference proteome</keyword>
<comment type="caution">
    <text evidence="1">The sequence shown here is derived from an EMBL/GenBank/DDBJ whole genome shotgun (WGS) entry which is preliminary data.</text>
</comment>
<name>A0A2N0Z347_9BACI</name>